<dbReference type="EMBL" id="CP015136">
    <property type="protein sequence ID" value="AMY09593.1"/>
    <property type="molecule type" value="Genomic_DNA"/>
</dbReference>
<dbReference type="KEGG" id="abac:LuPra_02812"/>
<dbReference type="RefSeq" id="WP_110171332.1">
    <property type="nucleotide sequence ID" value="NZ_CP015136.1"/>
</dbReference>
<feature type="signal peptide" evidence="2">
    <location>
        <begin position="1"/>
        <end position="31"/>
    </location>
</feature>
<name>A0A143PN01_LUTPR</name>
<dbReference type="Proteomes" id="UP000076079">
    <property type="component" value="Chromosome"/>
</dbReference>
<reference evidence="3 4" key="1">
    <citation type="journal article" date="2016" name="Genome Announc.">
        <title>First Complete Genome Sequence of a Subdivision 6 Acidobacterium Strain.</title>
        <authorList>
            <person name="Huang S."/>
            <person name="Vieira S."/>
            <person name="Bunk B."/>
            <person name="Riedel T."/>
            <person name="Sproer C."/>
            <person name="Overmann J."/>
        </authorList>
    </citation>
    <scope>NUCLEOTIDE SEQUENCE [LARGE SCALE GENOMIC DNA]</scope>
    <source>
        <strain evidence="4">DSM 100886 HEG_-6_39</strain>
    </source>
</reference>
<feature type="chain" id="PRO_5007511683" evidence="2">
    <location>
        <begin position="32"/>
        <end position="165"/>
    </location>
</feature>
<organism evidence="3 4">
    <name type="scientific">Luteitalea pratensis</name>
    <dbReference type="NCBI Taxonomy" id="1855912"/>
    <lineage>
        <taxon>Bacteria</taxon>
        <taxon>Pseudomonadati</taxon>
        <taxon>Acidobacteriota</taxon>
        <taxon>Vicinamibacteria</taxon>
        <taxon>Vicinamibacterales</taxon>
        <taxon>Vicinamibacteraceae</taxon>
        <taxon>Luteitalea</taxon>
    </lineage>
</organism>
<proteinExistence type="predicted"/>
<evidence type="ECO:0000256" key="1">
    <source>
        <dbReference type="SAM" id="MobiDB-lite"/>
    </source>
</evidence>
<dbReference type="PROSITE" id="PS51257">
    <property type="entry name" value="PROKAR_LIPOPROTEIN"/>
    <property type="match status" value="1"/>
</dbReference>
<evidence type="ECO:0000256" key="2">
    <source>
        <dbReference type="SAM" id="SignalP"/>
    </source>
</evidence>
<feature type="compositionally biased region" description="Low complexity" evidence="1">
    <location>
        <begin position="38"/>
        <end position="51"/>
    </location>
</feature>
<gene>
    <name evidence="3" type="ORF">LuPra_02812</name>
</gene>
<evidence type="ECO:0000313" key="3">
    <source>
        <dbReference type="EMBL" id="AMY09593.1"/>
    </source>
</evidence>
<accession>A0A143PN01</accession>
<reference evidence="4" key="2">
    <citation type="submission" date="2016-04" db="EMBL/GenBank/DDBJ databases">
        <title>First Complete Genome Sequence of a Subdivision 6 Acidobacterium.</title>
        <authorList>
            <person name="Huang S."/>
            <person name="Vieira S."/>
            <person name="Bunk B."/>
            <person name="Riedel T."/>
            <person name="Sproeer C."/>
            <person name="Overmann J."/>
        </authorList>
    </citation>
    <scope>NUCLEOTIDE SEQUENCE [LARGE SCALE GENOMIC DNA]</scope>
    <source>
        <strain evidence="4">DSM 100886 HEG_-6_39</strain>
    </source>
</reference>
<protein>
    <submittedName>
        <fullName evidence="3">Uncharacterized protein</fullName>
    </submittedName>
</protein>
<keyword evidence="4" id="KW-1185">Reference proteome</keyword>
<evidence type="ECO:0000313" key="4">
    <source>
        <dbReference type="Proteomes" id="UP000076079"/>
    </source>
</evidence>
<dbReference type="STRING" id="1855912.LuPra_02812"/>
<dbReference type="AlphaFoldDB" id="A0A143PN01"/>
<feature type="region of interest" description="Disordered" evidence="1">
    <location>
        <begin position="35"/>
        <end position="59"/>
    </location>
</feature>
<sequence precursor="true">MFKLDLMTTTRHAATPLMSMFMLIAALSAGACGGGGSSPTAPSAPTATAAPNPTPPASPTMLAVFKDPASSFSTSDVRDAQGRVVRFDIPTNSLVWTADGRMFTGYPVLDTYYIRQDKFFQVRFGTNNGEQRAYFTEAGRGTLCDIQAVGAGVVITATDLPVPKS</sequence>
<keyword evidence="2" id="KW-0732">Signal</keyword>